<dbReference type="Pfam" id="PF01569">
    <property type="entry name" value="PAP2"/>
    <property type="match status" value="1"/>
</dbReference>
<dbReference type="PANTHER" id="PTHR14969:SF62">
    <property type="entry name" value="DECAPRENYLPHOSPHORYL-5-PHOSPHORIBOSE PHOSPHATASE RV3807C-RELATED"/>
    <property type="match status" value="1"/>
</dbReference>
<organism evidence="9 10">
    <name type="scientific">Clostridium botulinum</name>
    <dbReference type="NCBI Taxonomy" id="1491"/>
    <lineage>
        <taxon>Bacteria</taxon>
        <taxon>Bacillati</taxon>
        <taxon>Bacillota</taxon>
        <taxon>Clostridia</taxon>
        <taxon>Eubacteriales</taxon>
        <taxon>Clostridiaceae</taxon>
        <taxon>Clostridium</taxon>
    </lineage>
</organism>
<dbReference type="InterPro" id="IPR000326">
    <property type="entry name" value="PAP2/HPO"/>
</dbReference>
<sequence length="187" mass="20838">MLKLFYIKKEGHNLKKLFQNIKTKDASILKLINNSMNCKILDFIMTPITYLGSLTFCIVFCLITILNSNRHIHLLGITAATTLIISSFIGFIIKNSVNRLRPFIHIKNLNIKKIGIDKYSFPSGHTTAAFSISTIISLSYPHTAIISTSIASCVGLSRLYLGVHYPTDVLCGVFLGSITSFIVFYSI</sequence>
<evidence type="ECO:0000256" key="2">
    <source>
        <dbReference type="ARBA" id="ARBA00022475"/>
    </source>
</evidence>
<feature type="transmembrane region" description="Helical" evidence="7">
    <location>
        <begin position="72"/>
        <end position="93"/>
    </location>
</feature>
<reference evidence="9 10" key="1">
    <citation type="submission" date="2015-07" db="EMBL/GenBank/DDBJ databases">
        <title>Draft genome sequences of 17 French Clostridium botulinum group III.</title>
        <authorList>
            <person name="Woudstra C."/>
            <person name="Le Marechal C."/>
            <person name="Souillard R."/>
            <person name="Bayon-Auboyer M.-H."/>
            <person name="Dessouter D."/>
            <person name="Fach P."/>
        </authorList>
    </citation>
    <scope>NUCLEOTIDE SEQUENCE [LARGE SCALE GENOMIC DNA]</scope>
    <source>
        <strain evidence="9 10">12LNRI-CD</strain>
    </source>
</reference>
<keyword evidence="2" id="KW-1003">Cell membrane</keyword>
<dbReference type="SUPFAM" id="SSF48317">
    <property type="entry name" value="Acid phosphatase/Vanadium-dependent haloperoxidase"/>
    <property type="match status" value="1"/>
</dbReference>
<evidence type="ECO:0000256" key="4">
    <source>
        <dbReference type="ARBA" id="ARBA00022801"/>
    </source>
</evidence>
<evidence type="ECO:0000256" key="5">
    <source>
        <dbReference type="ARBA" id="ARBA00022989"/>
    </source>
</evidence>
<proteinExistence type="predicted"/>
<feature type="transmembrane region" description="Helical" evidence="7">
    <location>
        <begin position="40"/>
        <end position="66"/>
    </location>
</feature>
<dbReference type="PANTHER" id="PTHR14969">
    <property type="entry name" value="SPHINGOSINE-1-PHOSPHATE PHOSPHOHYDROLASE"/>
    <property type="match status" value="1"/>
</dbReference>
<protein>
    <submittedName>
        <fullName evidence="9">Phospholipid phosphatase</fullName>
    </submittedName>
</protein>
<accession>A0A9Q1ZB39</accession>
<keyword evidence="3 7" id="KW-0812">Transmembrane</keyword>
<dbReference type="GO" id="GO:0016787">
    <property type="term" value="F:hydrolase activity"/>
    <property type="evidence" value="ECO:0007669"/>
    <property type="project" value="UniProtKB-KW"/>
</dbReference>
<evidence type="ECO:0000313" key="9">
    <source>
        <dbReference type="EMBL" id="KOA84454.1"/>
    </source>
</evidence>
<dbReference type="Proteomes" id="UP000037540">
    <property type="component" value="Unassembled WGS sequence"/>
</dbReference>
<evidence type="ECO:0000256" key="3">
    <source>
        <dbReference type="ARBA" id="ARBA00022692"/>
    </source>
</evidence>
<name>A0A9Q1ZB39_CLOBO</name>
<gene>
    <name evidence="9" type="ORF">ADU74_11280</name>
</gene>
<keyword evidence="4" id="KW-0378">Hydrolase</keyword>
<comment type="subcellular location">
    <subcellularLocation>
        <location evidence="1">Cell membrane</location>
        <topology evidence="1">Multi-pass membrane protein</topology>
    </subcellularLocation>
</comment>
<evidence type="ECO:0000256" key="7">
    <source>
        <dbReference type="SAM" id="Phobius"/>
    </source>
</evidence>
<feature type="domain" description="Phosphatidic acid phosphatase type 2/haloperoxidase" evidence="8">
    <location>
        <begin position="75"/>
        <end position="184"/>
    </location>
</feature>
<dbReference type="SMART" id="SM00014">
    <property type="entry name" value="acidPPc"/>
    <property type="match status" value="1"/>
</dbReference>
<dbReference type="AlphaFoldDB" id="A0A9Q1ZB39"/>
<comment type="caution">
    <text evidence="9">The sequence shown here is derived from an EMBL/GenBank/DDBJ whole genome shotgun (WGS) entry which is preliminary data.</text>
</comment>
<dbReference type="GO" id="GO:0005886">
    <property type="term" value="C:plasma membrane"/>
    <property type="evidence" value="ECO:0007669"/>
    <property type="project" value="UniProtKB-SubCell"/>
</dbReference>
<evidence type="ECO:0000259" key="8">
    <source>
        <dbReference type="SMART" id="SM00014"/>
    </source>
</evidence>
<dbReference type="CDD" id="cd01610">
    <property type="entry name" value="PAP2_like"/>
    <property type="match status" value="1"/>
</dbReference>
<evidence type="ECO:0000256" key="1">
    <source>
        <dbReference type="ARBA" id="ARBA00004651"/>
    </source>
</evidence>
<evidence type="ECO:0000256" key="6">
    <source>
        <dbReference type="ARBA" id="ARBA00023136"/>
    </source>
</evidence>
<dbReference type="Gene3D" id="1.20.144.10">
    <property type="entry name" value="Phosphatidic acid phosphatase type 2/haloperoxidase"/>
    <property type="match status" value="1"/>
</dbReference>
<dbReference type="InterPro" id="IPR036938">
    <property type="entry name" value="PAP2/HPO_sf"/>
</dbReference>
<keyword evidence="6 7" id="KW-0472">Membrane</keyword>
<keyword evidence="5 7" id="KW-1133">Transmembrane helix</keyword>
<feature type="transmembrane region" description="Helical" evidence="7">
    <location>
        <begin position="167"/>
        <end position="185"/>
    </location>
</feature>
<evidence type="ECO:0000313" key="10">
    <source>
        <dbReference type="Proteomes" id="UP000037540"/>
    </source>
</evidence>
<dbReference type="EMBL" id="LGVR01000067">
    <property type="protein sequence ID" value="KOA84454.1"/>
    <property type="molecule type" value="Genomic_DNA"/>
</dbReference>